<dbReference type="SUPFAM" id="SSF161111">
    <property type="entry name" value="Cation efflux protein transmembrane domain-like"/>
    <property type="match status" value="1"/>
</dbReference>
<dbReference type="GO" id="GO:0016020">
    <property type="term" value="C:membrane"/>
    <property type="evidence" value="ECO:0007669"/>
    <property type="project" value="UniProtKB-SubCell"/>
</dbReference>
<dbReference type="AlphaFoldDB" id="A0A927RKE9"/>
<evidence type="ECO:0000256" key="5">
    <source>
        <dbReference type="SAM" id="Phobius"/>
    </source>
</evidence>
<proteinExistence type="predicted"/>
<keyword evidence="2 5" id="KW-0812">Transmembrane</keyword>
<keyword evidence="4 5" id="KW-0472">Membrane</keyword>
<dbReference type="Proteomes" id="UP000638648">
    <property type="component" value="Unassembled WGS sequence"/>
</dbReference>
<keyword evidence="3 5" id="KW-1133">Transmembrane helix</keyword>
<name>A0A927RKE9_9ACTN</name>
<evidence type="ECO:0000256" key="4">
    <source>
        <dbReference type="ARBA" id="ARBA00023136"/>
    </source>
</evidence>
<evidence type="ECO:0000256" key="3">
    <source>
        <dbReference type="ARBA" id="ARBA00022989"/>
    </source>
</evidence>
<organism evidence="6 7">
    <name type="scientific">Actinopolymorpha pittospori</name>
    <dbReference type="NCBI Taxonomy" id="648752"/>
    <lineage>
        <taxon>Bacteria</taxon>
        <taxon>Bacillati</taxon>
        <taxon>Actinomycetota</taxon>
        <taxon>Actinomycetes</taxon>
        <taxon>Propionibacteriales</taxon>
        <taxon>Actinopolymorphaceae</taxon>
        <taxon>Actinopolymorpha</taxon>
    </lineage>
</organism>
<dbReference type="Gene3D" id="1.20.1510.10">
    <property type="entry name" value="Cation efflux protein transmembrane domain"/>
    <property type="match status" value="1"/>
</dbReference>
<comment type="subcellular location">
    <subcellularLocation>
        <location evidence="1">Membrane</location>
        <topology evidence="1">Multi-pass membrane protein</topology>
    </subcellularLocation>
</comment>
<keyword evidence="7" id="KW-1185">Reference proteome</keyword>
<dbReference type="InterPro" id="IPR027469">
    <property type="entry name" value="Cation_efflux_TMD_sf"/>
</dbReference>
<gene>
    <name evidence="6" type="ORF">HEB94_005039</name>
</gene>
<evidence type="ECO:0000313" key="7">
    <source>
        <dbReference type="Proteomes" id="UP000638648"/>
    </source>
</evidence>
<evidence type="ECO:0000256" key="2">
    <source>
        <dbReference type="ARBA" id="ARBA00022692"/>
    </source>
</evidence>
<dbReference type="EMBL" id="JADBEM010000001">
    <property type="protein sequence ID" value="MBE1608191.1"/>
    <property type="molecule type" value="Genomic_DNA"/>
</dbReference>
<reference evidence="6" key="1">
    <citation type="submission" date="2020-10" db="EMBL/GenBank/DDBJ databases">
        <title>Sequencing the genomes of 1000 actinobacteria strains.</title>
        <authorList>
            <person name="Klenk H.-P."/>
        </authorList>
    </citation>
    <scope>NUCLEOTIDE SEQUENCE</scope>
    <source>
        <strain evidence="6">DSM 45354</strain>
    </source>
</reference>
<feature type="transmembrane region" description="Helical" evidence="5">
    <location>
        <begin position="20"/>
        <end position="39"/>
    </location>
</feature>
<comment type="caution">
    <text evidence="6">The sequence shown here is derived from an EMBL/GenBank/DDBJ whole genome shotgun (WGS) entry which is preliminary data.</text>
</comment>
<evidence type="ECO:0000313" key="6">
    <source>
        <dbReference type="EMBL" id="MBE1608191.1"/>
    </source>
</evidence>
<sequence>MVAAQCVDPVLLVGLGVNSLFGWWWADPLAALVIAGVAVKEGLEIWRGDACCTVPVTQLVDGGVDPTDDVCGCGPGCDCCGSTQTKNGSA</sequence>
<evidence type="ECO:0000256" key="1">
    <source>
        <dbReference type="ARBA" id="ARBA00004141"/>
    </source>
</evidence>
<accession>A0A927RKE9</accession>
<protein>
    <submittedName>
        <fullName evidence="6">Divalent metal cation (Fe/Co/Zn/Cd) transporter</fullName>
    </submittedName>
</protein>